<protein>
    <submittedName>
        <fullName evidence="1">Uncharacterized protein</fullName>
    </submittedName>
</protein>
<evidence type="ECO:0000313" key="1">
    <source>
        <dbReference type="EMBL" id="KAI8568735.1"/>
    </source>
</evidence>
<gene>
    <name evidence="1" type="ORF">RHMOL_Rhmol02G0224000</name>
</gene>
<organism evidence="1 2">
    <name type="scientific">Rhododendron molle</name>
    <name type="common">Chinese azalea</name>
    <name type="synonym">Azalea mollis</name>
    <dbReference type="NCBI Taxonomy" id="49168"/>
    <lineage>
        <taxon>Eukaryota</taxon>
        <taxon>Viridiplantae</taxon>
        <taxon>Streptophyta</taxon>
        <taxon>Embryophyta</taxon>
        <taxon>Tracheophyta</taxon>
        <taxon>Spermatophyta</taxon>
        <taxon>Magnoliopsida</taxon>
        <taxon>eudicotyledons</taxon>
        <taxon>Gunneridae</taxon>
        <taxon>Pentapetalae</taxon>
        <taxon>asterids</taxon>
        <taxon>Ericales</taxon>
        <taxon>Ericaceae</taxon>
        <taxon>Ericoideae</taxon>
        <taxon>Rhodoreae</taxon>
        <taxon>Rhododendron</taxon>
    </lineage>
</organism>
<keyword evidence="2" id="KW-1185">Reference proteome</keyword>
<sequence>MLVFTGSGGVASQRVAGGLSQRPVALPASDGGDFCRSRLDLRLMVVVVVGFAAGGSGGGGRICNNWWWWLWTTIIVV</sequence>
<dbReference type="EMBL" id="CM046389">
    <property type="protein sequence ID" value="KAI8568735.1"/>
    <property type="molecule type" value="Genomic_DNA"/>
</dbReference>
<name>A0ACC0PTB4_RHOML</name>
<reference evidence="1" key="1">
    <citation type="submission" date="2022-02" db="EMBL/GenBank/DDBJ databases">
        <title>Plant Genome Project.</title>
        <authorList>
            <person name="Zhang R.-G."/>
        </authorList>
    </citation>
    <scope>NUCLEOTIDE SEQUENCE</scope>
    <source>
        <strain evidence="1">AT1</strain>
    </source>
</reference>
<accession>A0ACC0PTB4</accession>
<comment type="caution">
    <text evidence="1">The sequence shown here is derived from an EMBL/GenBank/DDBJ whole genome shotgun (WGS) entry which is preliminary data.</text>
</comment>
<dbReference type="Proteomes" id="UP001062846">
    <property type="component" value="Chromosome 2"/>
</dbReference>
<evidence type="ECO:0000313" key="2">
    <source>
        <dbReference type="Proteomes" id="UP001062846"/>
    </source>
</evidence>
<proteinExistence type="predicted"/>